<dbReference type="Gene3D" id="2.60.120.200">
    <property type="match status" value="1"/>
</dbReference>
<feature type="domain" description="Fibronectin type-III" evidence="2">
    <location>
        <begin position="299"/>
        <end position="390"/>
    </location>
</feature>
<feature type="domain" description="Fibronectin type-III" evidence="2">
    <location>
        <begin position="32"/>
        <end position="118"/>
    </location>
</feature>
<dbReference type="PANTHER" id="PTHR13817">
    <property type="entry name" value="TITIN"/>
    <property type="match status" value="1"/>
</dbReference>
<dbReference type="InterPro" id="IPR013320">
    <property type="entry name" value="ConA-like_dom_sf"/>
</dbReference>
<dbReference type="PROSITE" id="PS50853">
    <property type="entry name" value="FN3"/>
    <property type="match status" value="4"/>
</dbReference>
<feature type="domain" description="Fibronectin type-III" evidence="2">
    <location>
        <begin position="121"/>
        <end position="211"/>
    </location>
</feature>
<organism evidence="3 4">
    <name type="scientific">Bdellovibrio bacteriovorus</name>
    <dbReference type="NCBI Taxonomy" id="959"/>
    <lineage>
        <taxon>Bacteria</taxon>
        <taxon>Pseudomonadati</taxon>
        <taxon>Bdellovibrionota</taxon>
        <taxon>Bdellovibrionia</taxon>
        <taxon>Bdellovibrionales</taxon>
        <taxon>Pseudobdellovibrionaceae</taxon>
        <taxon>Bdellovibrio</taxon>
    </lineage>
</organism>
<dbReference type="SUPFAM" id="SSF49265">
    <property type="entry name" value="Fibronectin type III"/>
    <property type="match status" value="4"/>
</dbReference>
<dbReference type="Pfam" id="PF00041">
    <property type="entry name" value="fn3"/>
    <property type="match status" value="4"/>
</dbReference>
<dbReference type="RefSeq" id="WP_088564524.1">
    <property type="nucleotide sequence ID" value="NZ_CP020946.1"/>
</dbReference>
<feature type="domain" description="Fibronectin type-III" evidence="2">
    <location>
        <begin position="479"/>
        <end position="572"/>
    </location>
</feature>
<dbReference type="PANTHER" id="PTHR13817:SF73">
    <property type="entry name" value="FIBRONECTIN TYPE-III DOMAIN-CONTAINING PROTEIN"/>
    <property type="match status" value="1"/>
</dbReference>
<gene>
    <name evidence="3" type="ORF">B9G79_04800</name>
</gene>
<dbReference type="SMART" id="SM00060">
    <property type="entry name" value="FN3"/>
    <property type="match status" value="6"/>
</dbReference>
<proteinExistence type="predicted"/>
<dbReference type="InterPro" id="IPR050964">
    <property type="entry name" value="Striated_Muscle_Regulatory"/>
</dbReference>
<protein>
    <recommendedName>
        <fullName evidence="2">Fibronectin type-III domain-containing protein</fullName>
    </recommendedName>
</protein>
<dbReference type="InterPro" id="IPR003961">
    <property type="entry name" value="FN3_dom"/>
</dbReference>
<evidence type="ECO:0000313" key="4">
    <source>
        <dbReference type="Proteomes" id="UP000197003"/>
    </source>
</evidence>
<dbReference type="SUPFAM" id="SSF49899">
    <property type="entry name" value="Concanavalin A-like lectins/glucanases"/>
    <property type="match status" value="1"/>
</dbReference>
<dbReference type="InterPro" id="IPR036116">
    <property type="entry name" value="FN3_sf"/>
</dbReference>
<accession>A0A1Z3N643</accession>
<dbReference type="EMBL" id="CP020946">
    <property type="protein sequence ID" value="ASD62934.1"/>
    <property type="molecule type" value="Genomic_DNA"/>
</dbReference>
<evidence type="ECO:0000313" key="3">
    <source>
        <dbReference type="EMBL" id="ASD62934.1"/>
    </source>
</evidence>
<dbReference type="CDD" id="cd00063">
    <property type="entry name" value="FN3"/>
    <property type="match status" value="6"/>
</dbReference>
<sequence length="932" mass="96511">MRKFILLLFLLCVSCTKPLGEEDPLNQPSSEAPGAFNLATIQRFDHQLLVSWSTSKGASSYELKYGTAAGTYTNSIKATKSPVVIESGLVPGTTYYFRVTASNDIGTVDSTSEKSYPYMGAPGAFELQTVIPGNTEVTLTWDASPEASSYTVMYGTSASNITTSAGTSLTTAKTITALTNGTTYHFSVTAKNAAGTATSTNTLSATPSPPPSAPLNLTATADSSKCTLTWEAPTTGTAPFLYTVRRITSPTTDVAVCTNTPLLTCEETIAAGTYEYTVEATNTSGTGAKSSAVSCSVGLPGAFQMLTASPGNGTVALTWEASSLATAYTVRYGTSAGDISTVASAAATSPYTVTGLTNMVPYHFSVTATNAQGSKNSTNTLSATPNIPPTVPLSPTVTVPEVGKCTLNWMPPASGAPPITYTVRRIVNPSVNVVICENISTRTCSEEGLSGGTYNYTIEAINSVGTGPATSNISCNLAAPAAVTLSSITGGSIGNKKITLTWTGGSGSNSFTVKYGTTNPPTTVASTSATSPYIVENLTNGTLYYFRAEAVNAYGTTASASQSATPVSTQPNITIQGPALAINTAFNAVTFGDTYTRKFTIADPDPEDTIDCSGTSATSSNTGVIPNGNISMGGSGLNCSVSIASSPGIYGQSGILLNATDGQATRTLNISMQALPTPSRIYSWRKRGNYSGPALTVRRISDNNTTDIYFDSHGMVDPYLTTFAGTTGRLVTWYDQGSQGKHAYQTDPNRQPVVTLSGGILRITADGVDDSMTVPDFPTPTAMTVYTHFTFTTQATAASLLSFGKKEALGLEGFEIGRTAGGAWTVTSALNSSTLETTSGPALSTSSPGQAMILNTGGSAKRNLITSTATTATPTTSTGTLSGYEPSTNADAYLFSGGTSGTTLPIKGYIRELLIFDQELSTSEVKALTTQN</sequence>
<evidence type="ECO:0000259" key="2">
    <source>
        <dbReference type="PROSITE" id="PS50853"/>
    </source>
</evidence>
<keyword evidence="1" id="KW-0677">Repeat</keyword>
<name>A0A1Z3N643_BDEBC</name>
<dbReference type="InterPro" id="IPR013783">
    <property type="entry name" value="Ig-like_fold"/>
</dbReference>
<dbReference type="AlphaFoldDB" id="A0A1Z3N643"/>
<dbReference type="Gene3D" id="2.60.40.10">
    <property type="entry name" value="Immunoglobulins"/>
    <property type="match status" value="6"/>
</dbReference>
<dbReference type="OrthoDB" id="5395031at2"/>
<reference evidence="3 4" key="1">
    <citation type="submission" date="2017-04" db="EMBL/GenBank/DDBJ databases">
        <title>Whole genome sequence of Bdellovibrio bacteriovorus strain SSB218315.</title>
        <authorList>
            <person name="Oyedara O."/>
            <person name="Rodriguez-Perez M.A."/>
        </authorList>
    </citation>
    <scope>NUCLEOTIDE SEQUENCE [LARGE SCALE GENOMIC DNA]</scope>
    <source>
        <strain evidence="3 4">SSB218315</strain>
    </source>
</reference>
<evidence type="ECO:0000256" key="1">
    <source>
        <dbReference type="ARBA" id="ARBA00022737"/>
    </source>
</evidence>
<dbReference type="Proteomes" id="UP000197003">
    <property type="component" value="Chromosome"/>
</dbReference>